<comment type="subcellular location">
    <subcellularLocation>
        <location evidence="1">Endoplasmic reticulum</location>
    </subcellularLocation>
</comment>
<dbReference type="SUPFAM" id="SSF51011">
    <property type="entry name" value="Glycosyl hydrolase domain"/>
    <property type="match status" value="1"/>
</dbReference>
<dbReference type="SUPFAM" id="SSF74650">
    <property type="entry name" value="Galactose mutarotase-like"/>
    <property type="match status" value="1"/>
</dbReference>
<proteinExistence type="inferred from homology"/>
<dbReference type="InterPro" id="IPR048395">
    <property type="entry name" value="Glyco_hydro_31_C"/>
</dbReference>
<evidence type="ECO:0000259" key="13">
    <source>
        <dbReference type="Pfam" id="PF13802"/>
    </source>
</evidence>
<dbReference type="GO" id="GO:0005783">
    <property type="term" value="C:endoplasmic reticulum"/>
    <property type="evidence" value="ECO:0007669"/>
    <property type="project" value="UniProtKB-SubCell"/>
</dbReference>
<dbReference type="Gene3D" id="2.60.40.1760">
    <property type="entry name" value="glycosyl hydrolase (family 31)"/>
    <property type="match status" value="1"/>
</dbReference>
<evidence type="ECO:0000256" key="6">
    <source>
        <dbReference type="ARBA" id="ARBA00022824"/>
    </source>
</evidence>
<dbReference type="OMA" id="TVHQPLW"/>
<evidence type="ECO:0000256" key="4">
    <source>
        <dbReference type="ARBA" id="ARBA00022729"/>
    </source>
</evidence>
<dbReference type="InterPro" id="IPR000322">
    <property type="entry name" value="Glyco_hydro_31_TIM"/>
</dbReference>
<keyword evidence="4 11" id="KW-0732">Signal</keyword>
<evidence type="ECO:0000259" key="14">
    <source>
        <dbReference type="Pfam" id="PF21365"/>
    </source>
</evidence>
<evidence type="ECO:0000256" key="10">
    <source>
        <dbReference type="RuleBase" id="RU361185"/>
    </source>
</evidence>
<evidence type="ECO:0000256" key="1">
    <source>
        <dbReference type="ARBA" id="ARBA00004240"/>
    </source>
</evidence>
<dbReference type="FunFam" id="2.60.40.1180:FF:000023">
    <property type="entry name" value="neutral alpha-glucosidase AB isoform X2"/>
    <property type="match status" value="1"/>
</dbReference>
<dbReference type="Pfam" id="PF13802">
    <property type="entry name" value="Gal_mutarotas_2"/>
    <property type="match status" value="1"/>
</dbReference>
<dbReference type="SUPFAM" id="SSF51445">
    <property type="entry name" value="(Trans)glycosidases"/>
    <property type="match status" value="1"/>
</dbReference>
<dbReference type="FunFam" id="3.20.20.80:FF:000039">
    <property type="entry name" value="Glucosidase, alpha neutral C"/>
    <property type="match status" value="1"/>
</dbReference>
<dbReference type="CDD" id="cd14752">
    <property type="entry name" value="GH31_N"/>
    <property type="match status" value="1"/>
</dbReference>
<feature type="domain" description="Glycoside hydrolase family 31 TIM barrel" evidence="12">
    <location>
        <begin position="341"/>
        <end position="673"/>
    </location>
</feature>
<keyword evidence="7" id="KW-0325">Glycoprotein</keyword>
<dbReference type="PANTHER" id="PTHR22762:SF54">
    <property type="entry name" value="BCDNA.GH04962"/>
    <property type="match status" value="1"/>
</dbReference>
<evidence type="ECO:0000313" key="16">
    <source>
        <dbReference type="Proteomes" id="UP000494040"/>
    </source>
</evidence>
<evidence type="ECO:0000256" key="7">
    <source>
        <dbReference type="ARBA" id="ARBA00023180"/>
    </source>
</evidence>
<reference evidence="15" key="1">
    <citation type="submission" date="2022-01" db="UniProtKB">
        <authorList>
            <consortium name="EnsemblMetazoa"/>
        </authorList>
    </citation>
    <scope>IDENTIFICATION</scope>
</reference>
<dbReference type="GeneID" id="106668741"/>
<feature type="signal peptide" evidence="11">
    <location>
        <begin position="1"/>
        <end position="22"/>
    </location>
</feature>
<dbReference type="CDD" id="cd06603">
    <property type="entry name" value="GH31_GANC_GANAB_alpha"/>
    <property type="match status" value="1"/>
</dbReference>
<dbReference type="InterPro" id="IPR011013">
    <property type="entry name" value="Gal_mutarotase_sf_dom"/>
</dbReference>
<dbReference type="InterPro" id="IPR013780">
    <property type="entry name" value="Glyco_hydro_b"/>
</dbReference>
<evidence type="ECO:0000256" key="11">
    <source>
        <dbReference type="SAM" id="SignalP"/>
    </source>
</evidence>
<dbReference type="PANTHER" id="PTHR22762">
    <property type="entry name" value="ALPHA-GLUCOSIDASE"/>
    <property type="match status" value="1"/>
</dbReference>
<comment type="similarity">
    <text evidence="3 10">Belongs to the glycosyl hydrolase 31 family.</text>
</comment>
<feature type="chain" id="PRO_5035305809" description="Glucosidase II subunit alpha" evidence="11">
    <location>
        <begin position="23"/>
        <end position="902"/>
    </location>
</feature>
<evidence type="ECO:0000256" key="9">
    <source>
        <dbReference type="ARBA" id="ARBA00042895"/>
    </source>
</evidence>
<dbReference type="Gene3D" id="2.60.40.1180">
    <property type="entry name" value="Golgi alpha-mannosidase II"/>
    <property type="match status" value="2"/>
</dbReference>
<dbReference type="AlphaFoldDB" id="A0A8I6RXP7"/>
<accession>A0A8I6RXP7</accession>
<name>A0A8I6RXP7_CIMLE</name>
<dbReference type="GO" id="GO:0090599">
    <property type="term" value="F:alpha-glucosidase activity"/>
    <property type="evidence" value="ECO:0007669"/>
    <property type="project" value="TreeGrafter"/>
</dbReference>
<evidence type="ECO:0000313" key="15">
    <source>
        <dbReference type="EnsemblMetazoa" id="XP_014253247.1"/>
    </source>
</evidence>
<evidence type="ECO:0000256" key="8">
    <source>
        <dbReference type="ARBA" id="ARBA00023295"/>
    </source>
</evidence>
<dbReference type="InterPro" id="IPR017853">
    <property type="entry name" value="GH"/>
</dbReference>
<dbReference type="Pfam" id="PF21365">
    <property type="entry name" value="Glyco_hydro_31_3rd"/>
    <property type="match status" value="1"/>
</dbReference>
<evidence type="ECO:0000256" key="5">
    <source>
        <dbReference type="ARBA" id="ARBA00022801"/>
    </source>
</evidence>
<dbReference type="Gene3D" id="3.20.20.80">
    <property type="entry name" value="Glycosidases"/>
    <property type="match status" value="2"/>
</dbReference>
<dbReference type="Proteomes" id="UP000494040">
    <property type="component" value="Unassembled WGS sequence"/>
</dbReference>
<evidence type="ECO:0000256" key="3">
    <source>
        <dbReference type="ARBA" id="ARBA00007806"/>
    </source>
</evidence>
<dbReference type="Pfam" id="PF01055">
    <property type="entry name" value="Glyco_hydro_31_2nd"/>
    <property type="match status" value="1"/>
</dbReference>
<sequence length="902" mass="103792">MVVRNRRYVLCLAFLAIQQVWTVDRSNFKSCEQSSFCRRCRNVEKGKSPYELDLSTLSITNSGLQVQLINTENLVKFILKVTPLEDSTLRIQVEEETPLRQRFVPPLVLDGDPVLSSWEVKSKSDRSVTLSFNSYEIVLQAVPFKIDVFKGSTEIASVNARGLFKFEHTRPKPQEKDESEDAGAWEENFKSHHDSKPFGPTAVAMDVTFKGAKFAYGIPEHSDSLALKSTSKGDPYRLYNLDVFEYEINSVMSLYAAIPFLIAHSEDHTVGFFWLNPSETWIDVETHNDVVSSIVNFVGAKQPQVETHFMSESGNIDAFLTLGPKPKDVFRQYSALTGTAPIPPYFSLGYHQSRWNYNDQEDVDAVNKGFDEHDLPMDALWLDIEHTDSKKYFTWDQFKFSNPVEMQQNLTARGRKLVVIIDPHIKRDESYFLHNDATSNGYYVKNQDGTDYEGWCWPGSSSYLDFLNPQVREYYASRYNLQNYVGSTENLHIWNDMNEPSVFNGPEVTMPKDKVHHGGWEHREIHNVYSLLHVSTGYEGMLRRSAILNIEETQRPFMLTRSAFAGSQRFSAIWTGDNAAEWAHLRASLPMCLSLAVAGMSFCGADVGGFFQNPDRELFARWYQAATFLPFFRAHSHIETKRREPWSFDEEVTSIIRDALRTRYNFLPLWYTLFHENNKTGMPVIRPLWVEYPEDAQTFDIDDEFLVGHSLLVKPAFSPGTSQVQVYFPGENTVWYDIDNHEQFTSGTANVPAPFTKVPVYYRGGAIIPKKMRVRRSSQLMHNDPFTIIVALDNNKKASGHLYLDDGTSHRHHFRKDSSVLIKYEYSDNKLSSMYVGENRYNTPCWVERIIILGLPLNTYKVTAYYDKKEIHLETVVDYGKRGLVIRKPKLPVAKEWHLKLH</sequence>
<keyword evidence="16" id="KW-1185">Reference proteome</keyword>
<organism evidence="15 16">
    <name type="scientific">Cimex lectularius</name>
    <name type="common">Bed bug</name>
    <name type="synonym">Acanthia lectularia</name>
    <dbReference type="NCBI Taxonomy" id="79782"/>
    <lineage>
        <taxon>Eukaryota</taxon>
        <taxon>Metazoa</taxon>
        <taxon>Ecdysozoa</taxon>
        <taxon>Arthropoda</taxon>
        <taxon>Hexapoda</taxon>
        <taxon>Insecta</taxon>
        <taxon>Pterygota</taxon>
        <taxon>Neoptera</taxon>
        <taxon>Paraneoptera</taxon>
        <taxon>Hemiptera</taxon>
        <taxon>Heteroptera</taxon>
        <taxon>Panheteroptera</taxon>
        <taxon>Cimicomorpha</taxon>
        <taxon>Cimicidae</taxon>
        <taxon>Cimex</taxon>
    </lineage>
</organism>
<evidence type="ECO:0000259" key="12">
    <source>
        <dbReference type="Pfam" id="PF01055"/>
    </source>
</evidence>
<dbReference type="GO" id="GO:0005975">
    <property type="term" value="P:carbohydrate metabolic process"/>
    <property type="evidence" value="ECO:0007669"/>
    <property type="project" value="InterPro"/>
</dbReference>
<dbReference type="EnsemblMetazoa" id="XM_014397761.2">
    <property type="protein sequence ID" value="XP_014253247.1"/>
    <property type="gene ID" value="LOC106668741"/>
</dbReference>
<dbReference type="RefSeq" id="XP_014253247.1">
    <property type="nucleotide sequence ID" value="XM_014397761.2"/>
</dbReference>
<keyword evidence="8 10" id="KW-0326">Glycosidase</keyword>
<dbReference type="OrthoDB" id="3237269at2759"/>
<feature type="domain" description="Glycoside hydrolase family 31 N-terminal" evidence="13">
    <location>
        <begin position="79"/>
        <end position="283"/>
    </location>
</feature>
<dbReference type="GO" id="GO:0030246">
    <property type="term" value="F:carbohydrate binding"/>
    <property type="evidence" value="ECO:0007669"/>
    <property type="project" value="InterPro"/>
</dbReference>
<dbReference type="CTD" id="49953"/>
<keyword evidence="5 10" id="KW-0378">Hydrolase</keyword>
<keyword evidence="6" id="KW-0256">Endoplasmic reticulum</keyword>
<dbReference type="InterPro" id="IPR025887">
    <property type="entry name" value="Glyco_hydro_31_N_dom"/>
</dbReference>
<comment type="pathway">
    <text evidence="2">Glycan metabolism; N-glycan metabolism.</text>
</comment>
<dbReference type="GO" id="GO:0006491">
    <property type="term" value="P:N-glycan processing"/>
    <property type="evidence" value="ECO:0007669"/>
    <property type="project" value="TreeGrafter"/>
</dbReference>
<dbReference type="KEGG" id="clec:106668741"/>
<feature type="domain" description="Glycosyl hydrolase family 31 C-terminal" evidence="14">
    <location>
        <begin position="681"/>
        <end position="768"/>
    </location>
</feature>
<protein>
    <recommendedName>
        <fullName evidence="9">Glucosidase II subunit alpha</fullName>
    </recommendedName>
</protein>
<evidence type="ECO:0000256" key="2">
    <source>
        <dbReference type="ARBA" id="ARBA00004833"/>
    </source>
</evidence>